<dbReference type="Proteomes" id="UP000024635">
    <property type="component" value="Unassembled WGS sequence"/>
</dbReference>
<proteinExistence type="predicted"/>
<sequence length="95" mass="10743">MALVLYRRHLYGELQTIVEKVRDRGAVFLRVSAQQARCLDAADNQSARAAVPAFVYDRLEFTVYGYCGHSVNNAFLLKPTKTSQRRIISNADHSI</sequence>
<dbReference type="AlphaFoldDB" id="A0A016V0S3"/>
<keyword evidence="2" id="KW-1185">Reference proteome</keyword>
<comment type="caution">
    <text evidence="1">The sequence shown here is derived from an EMBL/GenBank/DDBJ whole genome shotgun (WGS) entry which is preliminary data.</text>
</comment>
<gene>
    <name evidence="1" type="primary">Acey_s0021.g293</name>
    <name evidence="1" type="ORF">Y032_0021g293</name>
</gene>
<evidence type="ECO:0000313" key="2">
    <source>
        <dbReference type="Proteomes" id="UP000024635"/>
    </source>
</evidence>
<accession>A0A016V0S3</accession>
<protein>
    <submittedName>
        <fullName evidence="1">Uncharacterized protein</fullName>
    </submittedName>
</protein>
<organism evidence="1 2">
    <name type="scientific">Ancylostoma ceylanicum</name>
    <dbReference type="NCBI Taxonomy" id="53326"/>
    <lineage>
        <taxon>Eukaryota</taxon>
        <taxon>Metazoa</taxon>
        <taxon>Ecdysozoa</taxon>
        <taxon>Nematoda</taxon>
        <taxon>Chromadorea</taxon>
        <taxon>Rhabditida</taxon>
        <taxon>Rhabditina</taxon>
        <taxon>Rhabditomorpha</taxon>
        <taxon>Strongyloidea</taxon>
        <taxon>Ancylostomatidae</taxon>
        <taxon>Ancylostomatinae</taxon>
        <taxon>Ancylostoma</taxon>
    </lineage>
</organism>
<reference evidence="2" key="1">
    <citation type="journal article" date="2015" name="Nat. Genet.">
        <title>The genome and transcriptome of the zoonotic hookworm Ancylostoma ceylanicum identify infection-specific gene families.</title>
        <authorList>
            <person name="Schwarz E.M."/>
            <person name="Hu Y."/>
            <person name="Antoshechkin I."/>
            <person name="Miller M.M."/>
            <person name="Sternberg P.W."/>
            <person name="Aroian R.V."/>
        </authorList>
    </citation>
    <scope>NUCLEOTIDE SEQUENCE</scope>
    <source>
        <strain evidence="2">HY135</strain>
    </source>
</reference>
<dbReference type="OrthoDB" id="5783963at2759"/>
<evidence type="ECO:0000313" key="1">
    <source>
        <dbReference type="EMBL" id="EYC20587.1"/>
    </source>
</evidence>
<name>A0A016V0S3_9BILA</name>
<dbReference type="EMBL" id="JARK01001357">
    <property type="protein sequence ID" value="EYC20587.1"/>
    <property type="molecule type" value="Genomic_DNA"/>
</dbReference>